<dbReference type="Gene3D" id="3.40.50.1820">
    <property type="entry name" value="alpha/beta hydrolase"/>
    <property type="match status" value="2"/>
</dbReference>
<evidence type="ECO:0000313" key="5">
    <source>
        <dbReference type="EMBL" id="THX03358.1"/>
    </source>
</evidence>
<comment type="caution">
    <text evidence="5">The sequence shown here is derived from an EMBL/GenBank/DDBJ whole genome shotgun (WGS) entry which is preliminary data.</text>
</comment>
<feature type="region of interest" description="Disordered" evidence="3">
    <location>
        <begin position="228"/>
        <end position="259"/>
    </location>
</feature>
<dbReference type="InterPro" id="IPR019819">
    <property type="entry name" value="Carboxylesterase_B_CS"/>
</dbReference>
<organism evidence="5">
    <name type="scientific">Aureobasidium pullulans</name>
    <name type="common">Black yeast</name>
    <name type="synonym">Pullularia pullulans</name>
    <dbReference type="NCBI Taxonomy" id="5580"/>
    <lineage>
        <taxon>Eukaryota</taxon>
        <taxon>Fungi</taxon>
        <taxon>Dikarya</taxon>
        <taxon>Ascomycota</taxon>
        <taxon>Pezizomycotina</taxon>
        <taxon>Dothideomycetes</taxon>
        <taxon>Dothideomycetidae</taxon>
        <taxon>Dothideales</taxon>
        <taxon>Saccotheciaceae</taxon>
        <taxon>Aureobasidium</taxon>
    </lineage>
</organism>
<comment type="similarity">
    <text evidence="1">Belongs to the type-B carboxylesterase/lipase family.</text>
</comment>
<reference evidence="5" key="1">
    <citation type="submission" date="2018-10" db="EMBL/GenBank/DDBJ databases">
        <title>Fifty Aureobasidium pullulans genomes reveal a recombining polyextremotolerant generalist.</title>
        <authorList>
            <person name="Gostincar C."/>
            <person name="Turk M."/>
            <person name="Zajc J."/>
            <person name="Gunde-Cimerman N."/>
        </authorList>
    </citation>
    <scope>NUCLEOTIDE SEQUENCE [LARGE SCALE GENOMIC DNA]</scope>
    <source>
        <strain evidence="5">EXF-10085</strain>
    </source>
</reference>
<proteinExistence type="inferred from homology"/>
<evidence type="ECO:0000259" key="4">
    <source>
        <dbReference type="Pfam" id="PF00135"/>
    </source>
</evidence>
<keyword evidence="2" id="KW-0378">Hydrolase</keyword>
<dbReference type="PROSITE" id="PS00122">
    <property type="entry name" value="CARBOXYLESTERASE_B_1"/>
    <property type="match status" value="1"/>
</dbReference>
<dbReference type="GO" id="GO:0052689">
    <property type="term" value="F:carboxylic ester hydrolase activity"/>
    <property type="evidence" value="ECO:0007669"/>
    <property type="project" value="TreeGrafter"/>
</dbReference>
<dbReference type="EMBL" id="QZAS01000033">
    <property type="protein sequence ID" value="THX03358.1"/>
    <property type="molecule type" value="Genomic_DNA"/>
</dbReference>
<sequence>MASPLVLRAESAAPAVLPEDVMVLNKNGAIETIKQSDWLSTLEAAGILLEKPAVDEAFLNATDLSADIFKSNETLTKRQASCDGTFAVVTDTTQRFVDWDVQMSPVVCAVGDMDINVMKGYTVANAVTITGSGSPTLIADRLTAQFGVQFSRTWTTQSSITTKGTVKDGNCGVMITRPLVTRRYGRTMQGCPGSYKQVGTWMADDHGEGSYAGIDWISGAISMCSKKQGAPPLTHRVEGVRDSQESRRRRTLSQQNQDEETRWACEMGRMFIQGLAVSGMCLTHLASAASTDGLTVNTTSGQLQGFVNQTAPDVRQFLGIPYAQPPVGPLRFAPPQDPVSSQQLINATILPNSCMQQFSNGSTIYTAYEREFLISGGQSEDCLYLSIWTPSLKGIDAKGSPLPVFLYIPGGGFTSGGQNSMYKIPDKWVQRTQSHIVVIMKILDCLINARREYAAFRATQLLLTPSSVEWTSKNIAQFGGDPDRITLWGQSAGGASVANYPYAFADDPIVASLIADSGATGIIAKSDPTHSNFTSLAGLVGCSNLNASAELACVRNVNATTLESALSNYVISKETPAISFTPSDDNITVFTNYTDRLVHGHLAQLPLITGSNTNEGAGFVPFTPSGPGNAALVNTTLSIIACPVARDVARRDLDSTKYPTYRYLYTGNFSNISPVSWFGAFHSAELPLLFGTHDEYGPGNSTSFEYSVSQTMEALWLSFAENPAAGPKRFNTSDGGYFAWPQFKQNASDLVVFAEGGKTLQLATAGPRVDDFCGL</sequence>
<dbReference type="PROSITE" id="PS00941">
    <property type="entry name" value="CARBOXYLESTERASE_B_2"/>
    <property type="match status" value="1"/>
</dbReference>
<dbReference type="SUPFAM" id="SSF53474">
    <property type="entry name" value="alpha/beta-Hydrolases"/>
    <property type="match status" value="1"/>
</dbReference>
<feature type="domain" description="Carboxylesterase type B" evidence="4">
    <location>
        <begin position="295"/>
        <end position="439"/>
    </location>
</feature>
<evidence type="ECO:0000256" key="1">
    <source>
        <dbReference type="ARBA" id="ARBA00005964"/>
    </source>
</evidence>
<evidence type="ECO:0000256" key="2">
    <source>
        <dbReference type="ARBA" id="ARBA00022801"/>
    </source>
</evidence>
<feature type="compositionally biased region" description="Basic and acidic residues" evidence="3">
    <location>
        <begin position="235"/>
        <end position="246"/>
    </location>
</feature>
<evidence type="ECO:0000256" key="3">
    <source>
        <dbReference type="SAM" id="MobiDB-lite"/>
    </source>
</evidence>
<feature type="domain" description="Carboxylesterase type B" evidence="4">
    <location>
        <begin position="638"/>
        <end position="752"/>
    </location>
</feature>
<name>A0A4V4IZ31_AURPU</name>
<dbReference type="InterPro" id="IPR002018">
    <property type="entry name" value="CarbesteraseB"/>
</dbReference>
<dbReference type="InterPro" id="IPR019826">
    <property type="entry name" value="Carboxylesterase_B_AS"/>
</dbReference>
<protein>
    <submittedName>
        <fullName evidence="5">Chlorogenic acid esterase</fullName>
    </submittedName>
</protein>
<dbReference type="PANTHER" id="PTHR43918:SF4">
    <property type="entry name" value="CARBOXYLIC ESTER HYDROLASE"/>
    <property type="match status" value="1"/>
</dbReference>
<dbReference type="PANTHER" id="PTHR43918">
    <property type="entry name" value="ACETYLCHOLINESTERASE"/>
    <property type="match status" value="1"/>
</dbReference>
<gene>
    <name evidence="5" type="ORF">D6D13_07707</name>
</gene>
<dbReference type="Pfam" id="PF00135">
    <property type="entry name" value="COesterase"/>
    <property type="match status" value="3"/>
</dbReference>
<feature type="domain" description="Carboxylesterase type B" evidence="4">
    <location>
        <begin position="468"/>
        <end position="625"/>
    </location>
</feature>
<dbReference type="InterPro" id="IPR050654">
    <property type="entry name" value="AChE-related_enzymes"/>
</dbReference>
<dbReference type="AlphaFoldDB" id="A0A4V4IZ31"/>
<accession>A0A4V4IZ31</accession>
<dbReference type="InterPro" id="IPR029058">
    <property type="entry name" value="AB_hydrolase_fold"/>
</dbReference>